<evidence type="ECO:0000313" key="1">
    <source>
        <dbReference type="EMBL" id="EPQ03964.1"/>
    </source>
</evidence>
<dbReference type="AlphaFoldDB" id="S7MHW2"/>
<name>S7MHW2_MYOBR</name>
<dbReference type="Proteomes" id="UP000052978">
    <property type="component" value="Unassembled WGS sequence"/>
</dbReference>
<evidence type="ECO:0000313" key="2">
    <source>
        <dbReference type="Proteomes" id="UP000052978"/>
    </source>
</evidence>
<keyword evidence="2" id="KW-1185">Reference proteome</keyword>
<gene>
    <name evidence="1" type="ORF">D623_10023798</name>
</gene>
<reference evidence="1 2" key="1">
    <citation type="journal article" date="2013" name="Nat. Commun.">
        <title>Genome analysis reveals insights into physiology and longevity of the Brandt's bat Myotis brandtii.</title>
        <authorList>
            <person name="Seim I."/>
            <person name="Fang X."/>
            <person name="Xiong Z."/>
            <person name="Lobanov A.V."/>
            <person name="Huang Z."/>
            <person name="Ma S."/>
            <person name="Feng Y."/>
            <person name="Turanov A.A."/>
            <person name="Zhu Y."/>
            <person name="Lenz T.L."/>
            <person name="Gerashchenko M.V."/>
            <person name="Fan D."/>
            <person name="Hee Yim S."/>
            <person name="Yao X."/>
            <person name="Jordan D."/>
            <person name="Xiong Y."/>
            <person name="Ma Y."/>
            <person name="Lyapunov A.N."/>
            <person name="Chen G."/>
            <person name="Kulakova O.I."/>
            <person name="Sun Y."/>
            <person name="Lee S.G."/>
            <person name="Bronson R.T."/>
            <person name="Moskalev A.A."/>
            <person name="Sunyaev S.R."/>
            <person name="Zhang G."/>
            <person name="Krogh A."/>
            <person name="Wang J."/>
            <person name="Gladyshev V.N."/>
        </authorList>
    </citation>
    <scope>NUCLEOTIDE SEQUENCE [LARGE SCALE GENOMIC DNA]</scope>
</reference>
<accession>S7MHW2</accession>
<sequence>MDLLFQGFFELAGEHLGVQPPVPILTPAFGTVGSTLGRITPRPNCWPPDSNAFTGTGTFVPALAVNMTRDIIYNSAI</sequence>
<proteinExistence type="predicted"/>
<organism evidence="1 2">
    <name type="scientific">Myotis brandtii</name>
    <name type="common">Brandt's bat</name>
    <dbReference type="NCBI Taxonomy" id="109478"/>
    <lineage>
        <taxon>Eukaryota</taxon>
        <taxon>Metazoa</taxon>
        <taxon>Chordata</taxon>
        <taxon>Craniata</taxon>
        <taxon>Vertebrata</taxon>
        <taxon>Euteleostomi</taxon>
        <taxon>Mammalia</taxon>
        <taxon>Eutheria</taxon>
        <taxon>Laurasiatheria</taxon>
        <taxon>Chiroptera</taxon>
        <taxon>Yangochiroptera</taxon>
        <taxon>Vespertilionidae</taxon>
        <taxon>Myotis</taxon>
    </lineage>
</organism>
<protein>
    <submittedName>
        <fullName evidence="1">Uncharacterized protein</fullName>
    </submittedName>
</protein>
<dbReference type="EMBL" id="KE161462">
    <property type="protein sequence ID" value="EPQ03964.1"/>
    <property type="molecule type" value="Genomic_DNA"/>
</dbReference>